<dbReference type="Proteomes" id="UP001234202">
    <property type="component" value="Unassembled WGS sequence"/>
</dbReference>
<keyword evidence="2" id="KW-1185">Reference proteome</keyword>
<gene>
    <name evidence="1" type="ORF">QFC24_006564</name>
</gene>
<organism evidence="1 2">
    <name type="scientific">Naganishia onofrii</name>
    <dbReference type="NCBI Taxonomy" id="1851511"/>
    <lineage>
        <taxon>Eukaryota</taxon>
        <taxon>Fungi</taxon>
        <taxon>Dikarya</taxon>
        <taxon>Basidiomycota</taxon>
        <taxon>Agaricomycotina</taxon>
        <taxon>Tremellomycetes</taxon>
        <taxon>Filobasidiales</taxon>
        <taxon>Filobasidiaceae</taxon>
        <taxon>Naganishia</taxon>
    </lineage>
</organism>
<protein>
    <submittedName>
        <fullName evidence="1">Uncharacterized protein</fullName>
    </submittedName>
</protein>
<reference evidence="1" key="1">
    <citation type="submission" date="2023-04" db="EMBL/GenBank/DDBJ databases">
        <title>Draft Genome sequencing of Naganishia species isolated from polar environments using Oxford Nanopore Technology.</title>
        <authorList>
            <person name="Leo P."/>
            <person name="Venkateswaran K."/>
        </authorList>
    </citation>
    <scope>NUCLEOTIDE SEQUENCE</scope>
    <source>
        <strain evidence="1">DBVPG 5303</strain>
    </source>
</reference>
<sequence length="240" mass="26673">MTTCPETAPPESIRLQIIDKSAPQATFIEVFHLLMAAFGNGGPIWEHMYPPPRPSPEKQALVGGLQQALDAGKSNVLFVLAVGSFPDGQEKTLGMAVWGKPGYRYTPLSKETMTQAQRDAFEGYDLKFRNEWKGTSQRYRDELMGDEPYWYMSGLAVHPSYQKYKIGSTLLDHGLAIADAENLAVLLESSAAGKRLYESRNFVKEVEYPNCAGWEGMADMRFPLYRRPAQGGETVNGVSP</sequence>
<proteinExistence type="predicted"/>
<comment type="caution">
    <text evidence="1">The sequence shown here is derived from an EMBL/GenBank/DDBJ whole genome shotgun (WGS) entry which is preliminary data.</text>
</comment>
<evidence type="ECO:0000313" key="1">
    <source>
        <dbReference type="EMBL" id="KAJ9117105.1"/>
    </source>
</evidence>
<name>A0ACC2X121_9TREE</name>
<dbReference type="EMBL" id="JASBWV010000033">
    <property type="protein sequence ID" value="KAJ9117105.1"/>
    <property type="molecule type" value="Genomic_DNA"/>
</dbReference>
<accession>A0ACC2X121</accession>
<evidence type="ECO:0000313" key="2">
    <source>
        <dbReference type="Proteomes" id="UP001234202"/>
    </source>
</evidence>